<keyword evidence="6 7" id="KW-0472">Membrane</keyword>
<dbReference type="PANTHER" id="PTHR22926">
    <property type="entry name" value="PHOSPHO-N-ACETYLMURAMOYL-PENTAPEPTIDE-TRANSFERASE"/>
    <property type="match status" value="1"/>
</dbReference>
<dbReference type="GO" id="GO:0071555">
    <property type="term" value="P:cell wall organization"/>
    <property type="evidence" value="ECO:0007669"/>
    <property type="project" value="TreeGrafter"/>
</dbReference>
<sequence>MLDRTIVGILISAVAFVTVYAITPSLIKALTKRNMVVKDYNKEVATMVARPGGPSILAGILASELTLYAFFSSTNILAIIITTSLAFLVGFADDRKVLGGWFKPLALAASALPIILLGAYAQPHLAFPLFGSVKIPELYLALIVIIIPVMGNTVNSIDVLNGVASGFMTIASFALTVCLVIVHNYDIALASLPLGFVSLAFYKYHKIPSKIFPGDSGALTLGAMYGALSIIGHVEIIAAIALLPAVINSFLFLSSVKRIVEHRQIKANPVVHTEDFKLMASTDKSAPVTLVRLILANGPLTEKQVGFVIFRLALFSAALAIITSFMMEINL</sequence>
<feature type="transmembrane region" description="Helical" evidence="7">
    <location>
        <begin position="236"/>
        <end position="256"/>
    </location>
</feature>
<organism evidence="8 9">
    <name type="scientific">Candidatus Nitrosotalea okcheonensis</name>
    <dbReference type="NCBI Taxonomy" id="1903276"/>
    <lineage>
        <taxon>Archaea</taxon>
        <taxon>Nitrososphaerota</taxon>
        <taxon>Nitrososphaeria</taxon>
        <taxon>Nitrosotaleales</taxon>
        <taxon>Nitrosotaleaceae</taxon>
        <taxon>Nitrosotalea</taxon>
    </lineage>
</organism>
<reference evidence="9" key="1">
    <citation type="submission" date="2017-03" db="EMBL/GenBank/DDBJ databases">
        <authorList>
            <person name="Herbold C."/>
        </authorList>
    </citation>
    <scope>NUCLEOTIDE SEQUENCE [LARGE SCALE GENOMIC DNA]</scope>
</reference>
<dbReference type="CDD" id="cd06856">
    <property type="entry name" value="GT_GPT_archaea"/>
    <property type="match status" value="1"/>
</dbReference>
<proteinExistence type="predicted"/>
<keyword evidence="5 7" id="KW-1133">Transmembrane helix</keyword>
<evidence type="ECO:0000313" key="9">
    <source>
        <dbReference type="Proteomes" id="UP000230607"/>
    </source>
</evidence>
<dbReference type="EMBL" id="LT841358">
    <property type="protein sequence ID" value="SMH71824.1"/>
    <property type="molecule type" value="Genomic_DNA"/>
</dbReference>
<evidence type="ECO:0000256" key="6">
    <source>
        <dbReference type="ARBA" id="ARBA00023136"/>
    </source>
</evidence>
<feature type="transmembrane region" description="Helical" evidence="7">
    <location>
        <begin position="76"/>
        <end position="92"/>
    </location>
</feature>
<evidence type="ECO:0000256" key="4">
    <source>
        <dbReference type="ARBA" id="ARBA00022692"/>
    </source>
</evidence>
<dbReference type="RefSeq" id="WP_157927725.1">
    <property type="nucleotide sequence ID" value="NZ_LT841358.1"/>
</dbReference>
<keyword evidence="4 7" id="KW-0812">Transmembrane</keyword>
<feature type="transmembrane region" description="Helical" evidence="7">
    <location>
        <begin position="104"/>
        <end position="121"/>
    </location>
</feature>
<evidence type="ECO:0000256" key="5">
    <source>
        <dbReference type="ARBA" id="ARBA00022989"/>
    </source>
</evidence>
<comment type="subcellular location">
    <subcellularLocation>
        <location evidence="1">Cell membrane</location>
        <topology evidence="1">Multi-pass membrane protein</topology>
    </subcellularLocation>
</comment>
<dbReference type="AlphaFoldDB" id="A0A2H1FGF5"/>
<accession>A0A2H1FGF5</accession>
<dbReference type="OrthoDB" id="34534at2157"/>
<evidence type="ECO:0000256" key="7">
    <source>
        <dbReference type="SAM" id="Phobius"/>
    </source>
</evidence>
<keyword evidence="9" id="KW-1185">Reference proteome</keyword>
<dbReference type="Proteomes" id="UP000230607">
    <property type="component" value="Chromosome 1"/>
</dbReference>
<name>A0A2H1FGF5_9ARCH</name>
<evidence type="ECO:0000256" key="2">
    <source>
        <dbReference type="ARBA" id="ARBA00022475"/>
    </source>
</evidence>
<dbReference type="GO" id="GO:0005886">
    <property type="term" value="C:plasma membrane"/>
    <property type="evidence" value="ECO:0007669"/>
    <property type="project" value="UniProtKB-SubCell"/>
</dbReference>
<gene>
    <name evidence="8" type="ORF">NCS_11636</name>
</gene>
<dbReference type="PANTHER" id="PTHR22926:SF3">
    <property type="entry name" value="UNDECAPRENYL-PHOSPHATE ALPHA-N-ACETYLGLUCOSAMINYL 1-PHOSPHATE TRANSFERASE"/>
    <property type="match status" value="1"/>
</dbReference>
<evidence type="ECO:0000256" key="1">
    <source>
        <dbReference type="ARBA" id="ARBA00004651"/>
    </source>
</evidence>
<dbReference type="GO" id="GO:0016780">
    <property type="term" value="F:phosphotransferase activity, for other substituted phosphate groups"/>
    <property type="evidence" value="ECO:0007669"/>
    <property type="project" value="InterPro"/>
</dbReference>
<keyword evidence="2" id="KW-1003">Cell membrane</keyword>
<feature type="transmembrane region" description="Helical" evidence="7">
    <location>
        <begin position="6"/>
        <end position="27"/>
    </location>
</feature>
<dbReference type="Pfam" id="PF00953">
    <property type="entry name" value="Glycos_transf_4"/>
    <property type="match status" value="1"/>
</dbReference>
<evidence type="ECO:0000313" key="8">
    <source>
        <dbReference type="EMBL" id="SMH71824.1"/>
    </source>
</evidence>
<evidence type="ECO:0000256" key="3">
    <source>
        <dbReference type="ARBA" id="ARBA00022679"/>
    </source>
</evidence>
<dbReference type="InterPro" id="IPR000715">
    <property type="entry name" value="Glycosyl_transferase_4"/>
</dbReference>
<feature type="transmembrane region" description="Helical" evidence="7">
    <location>
        <begin position="127"/>
        <end position="147"/>
    </location>
</feature>
<protein>
    <submittedName>
        <fullName evidence="8">Glycosyl transferase family protein</fullName>
    </submittedName>
</protein>
<dbReference type="GO" id="GO:0044038">
    <property type="term" value="P:cell wall macromolecule biosynthetic process"/>
    <property type="evidence" value="ECO:0007669"/>
    <property type="project" value="TreeGrafter"/>
</dbReference>
<keyword evidence="3 8" id="KW-0808">Transferase</keyword>
<feature type="transmembrane region" description="Helical" evidence="7">
    <location>
        <begin position="159"/>
        <end position="182"/>
    </location>
</feature>
<feature type="transmembrane region" description="Helical" evidence="7">
    <location>
        <begin position="308"/>
        <end position="327"/>
    </location>
</feature>